<keyword evidence="2" id="KW-1003">Cell membrane</keyword>
<feature type="transmembrane region" description="Helical" evidence="6">
    <location>
        <begin position="683"/>
        <end position="707"/>
    </location>
</feature>
<evidence type="ECO:0000313" key="10">
    <source>
        <dbReference type="Proteomes" id="UP000253141"/>
    </source>
</evidence>
<dbReference type="InterPro" id="IPR050250">
    <property type="entry name" value="Macrolide_Exporter_MacB"/>
</dbReference>
<evidence type="ECO:0000256" key="4">
    <source>
        <dbReference type="ARBA" id="ARBA00022989"/>
    </source>
</evidence>
<protein>
    <submittedName>
        <fullName evidence="9">ABC transporter permease</fullName>
    </submittedName>
</protein>
<feature type="domain" description="ABC3 transporter permease C-terminal" evidence="7">
    <location>
        <begin position="299"/>
        <end position="414"/>
    </location>
</feature>
<dbReference type="PANTHER" id="PTHR30572">
    <property type="entry name" value="MEMBRANE COMPONENT OF TRANSPORTER-RELATED"/>
    <property type="match status" value="1"/>
</dbReference>
<evidence type="ECO:0000256" key="3">
    <source>
        <dbReference type="ARBA" id="ARBA00022692"/>
    </source>
</evidence>
<dbReference type="InterPro" id="IPR003838">
    <property type="entry name" value="ABC3_permease_C"/>
</dbReference>
<keyword evidence="4 6" id="KW-1133">Transmembrane helix</keyword>
<dbReference type="GO" id="GO:0005886">
    <property type="term" value="C:plasma membrane"/>
    <property type="evidence" value="ECO:0007669"/>
    <property type="project" value="UniProtKB-SubCell"/>
</dbReference>
<reference evidence="9 10" key="1">
    <citation type="submission" date="2018-07" db="EMBL/GenBank/DDBJ databases">
        <title>Genome analysis of Runella aurantiaca.</title>
        <authorList>
            <person name="Yang X."/>
        </authorList>
    </citation>
    <scope>NUCLEOTIDE SEQUENCE [LARGE SCALE GENOMIC DNA]</scope>
    <source>
        <strain evidence="9 10">YX9</strain>
    </source>
</reference>
<dbReference type="Pfam" id="PF12704">
    <property type="entry name" value="MacB_PCD"/>
    <property type="match status" value="2"/>
</dbReference>
<evidence type="ECO:0000313" key="9">
    <source>
        <dbReference type="EMBL" id="RDB05345.1"/>
    </source>
</evidence>
<dbReference type="PANTHER" id="PTHR30572:SF18">
    <property type="entry name" value="ABC-TYPE MACROLIDE FAMILY EXPORT SYSTEM PERMEASE COMPONENT 2"/>
    <property type="match status" value="1"/>
</dbReference>
<feature type="domain" description="ABC3 transporter permease C-terminal" evidence="7">
    <location>
        <begin position="686"/>
        <end position="799"/>
    </location>
</feature>
<feature type="transmembrane region" description="Helical" evidence="6">
    <location>
        <begin position="719"/>
        <end position="747"/>
    </location>
</feature>
<comment type="caution">
    <text evidence="9">The sequence shown here is derived from an EMBL/GenBank/DDBJ whole genome shotgun (WGS) entry which is preliminary data.</text>
</comment>
<dbReference type="OrthoDB" id="5933722at2"/>
<proteinExistence type="predicted"/>
<feature type="transmembrane region" description="Helical" evidence="6">
    <location>
        <begin position="21"/>
        <end position="41"/>
    </location>
</feature>
<keyword evidence="10" id="KW-1185">Reference proteome</keyword>
<dbReference type="GO" id="GO:0022857">
    <property type="term" value="F:transmembrane transporter activity"/>
    <property type="evidence" value="ECO:0007669"/>
    <property type="project" value="TreeGrafter"/>
</dbReference>
<feature type="transmembrane region" description="Helical" evidence="6">
    <location>
        <begin position="767"/>
        <end position="787"/>
    </location>
</feature>
<feature type="transmembrane region" description="Helical" evidence="6">
    <location>
        <begin position="435"/>
        <end position="456"/>
    </location>
</feature>
<evidence type="ECO:0000259" key="8">
    <source>
        <dbReference type="Pfam" id="PF12704"/>
    </source>
</evidence>
<dbReference type="Pfam" id="PF02687">
    <property type="entry name" value="FtsX"/>
    <property type="match status" value="2"/>
</dbReference>
<dbReference type="Proteomes" id="UP000253141">
    <property type="component" value="Unassembled WGS sequence"/>
</dbReference>
<evidence type="ECO:0000259" key="7">
    <source>
        <dbReference type="Pfam" id="PF02687"/>
    </source>
</evidence>
<dbReference type="RefSeq" id="WP_114461727.1">
    <property type="nucleotide sequence ID" value="NZ_QPIW01000010.1"/>
</dbReference>
<dbReference type="InterPro" id="IPR025857">
    <property type="entry name" value="MacB_PCD"/>
</dbReference>
<evidence type="ECO:0000256" key="2">
    <source>
        <dbReference type="ARBA" id="ARBA00022475"/>
    </source>
</evidence>
<evidence type="ECO:0000256" key="5">
    <source>
        <dbReference type="ARBA" id="ARBA00023136"/>
    </source>
</evidence>
<feature type="transmembrane region" description="Helical" evidence="6">
    <location>
        <begin position="293"/>
        <end position="315"/>
    </location>
</feature>
<keyword evidence="5 6" id="KW-0472">Membrane</keyword>
<feature type="domain" description="MacB-like periplasmic core" evidence="8">
    <location>
        <begin position="444"/>
        <end position="645"/>
    </location>
</feature>
<accession>A0A369IAP0</accession>
<dbReference type="EMBL" id="QPIW01000010">
    <property type="protein sequence ID" value="RDB05345.1"/>
    <property type="molecule type" value="Genomic_DNA"/>
</dbReference>
<organism evidence="9 10">
    <name type="scientific">Runella aurantiaca</name>
    <dbReference type="NCBI Taxonomy" id="2282308"/>
    <lineage>
        <taxon>Bacteria</taxon>
        <taxon>Pseudomonadati</taxon>
        <taxon>Bacteroidota</taxon>
        <taxon>Cytophagia</taxon>
        <taxon>Cytophagales</taxon>
        <taxon>Spirosomataceae</taxon>
        <taxon>Runella</taxon>
    </lineage>
</organism>
<dbReference type="AlphaFoldDB" id="A0A369IAP0"/>
<feature type="domain" description="MacB-like periplasmic core" evidence="8">
    <location>
        <begin position="20"/>
        <end position="244"/>
    </location>
</feature>
<sequence length="806" mass="90169">MLRSYLKIAFRSLLKHKGFTFINIAGLSLGLTSFLVIALYVQDELGYDRFHQKADRIYRVSRYFKSTDGQISLRLGTVAPAFFPHFKNDFPEVEQITRLLEYEGTMRLPDNLEKKYTEDKLFFAEDNVFKVFDFKLLEGNPDKALSDPFTVVLSKPMAEKYFGNVSPVGKLIKFDSQYDFRITGVFEPLPAQSHIHPNVLFSAASLNDERLYGAEGLRSDWGGNNFATYFLLAANYDPAKLEKAFPAFQDKHLPEHNGTKGSKYSELHLTKVPDIHLYSHLDYEIEPGGDIKYVYIFSAIALFILLIACINYMNLATARSASRAKEVGMRKAVGALRQQLIGQFLSESVLVTFFALLLALIATAALLSTLNDFTNKNLSFTQLFSGQFLLTATLAVLLTGLAAGSYPAFFLTAYQPIQVLKGSIVNALKNGKLRQVLVITQFAIACALIICTSVVYNQLDFMMNQKTGYKKEQILVMSGVGSSAADFETLKQQLKQHSGITNVTHSSRVPTIRLLDSMGASVAKGDTTTPVSTEIKGLSTDYDFINTYEIQLAAGRDFSRTFGADTTNFILNEAAIKAIGWKNNEAAIGQRFKYGNLDGQVVGVVKDFHFESLHQKIAPMVMFMRPSWRSRLSVSAKTGDLPAAIAHVEKVWKRFFPNNPFEYTFLDERFNDQYQTEQKQRTLFLIFAAISIFISCLGLFALATYTAEQRAKEIGIRKVLGASVGSVVTLLSTDFIKLVLIALLIASPVAWYAMHLWLKDFAYRIDIPWWVFGVTAFLAVGIAFLTVSFQSIRAALMNPVKSLKSE</sequence>
<evidence type="ECO:0000256" key="1">
    <source>
        <dbReference type="ARBA" id="ARBA00004651"/>
    </source>
</evidence>
<name>A0A369IAP0_9BACT</name>
<feature type="transmembrane region" description="Helical" evidence="6">
    <location>
        <begin position="349"/>
        <end position="368"/>
    </location>
</feature>
<keyword evidence="3 6" id="KW-0812">Transmembrane</keyword>
<feature type="transmembrane region" description="Helical" evidence="6">
    <location>
        <begin position="388"/>
        <end position="414"/>
    </location>
</feature>
<comment type="subcellular location">
    <subcellularLocation>
        <location evidence="1">Cell membrane</location>
        <topology evidence="1">Multi-pass membrane protein</topology>
    </subcellularLocation>
</comment>
<gene>
    <name evidence="9" type="ORF">DVG78_14230</name>
</gene>
<evidence type="ECO:0000256" key="6">
    <source>
        <dbReference type="SAM" id="Phobius"/>
    </source>
</evidence>